<accession>A0A838XYP8</accession>
<evidence type="ECO:0000313" key="3">
    <source>
        <dbReference type="Proteomes" id="UP000559404"/>
    </source>
</evidence>
<dbReference type="PROSITE" id="PS51257">
    <property type="entry name" value="PROKAR_LIPOPROTEIN"/>
    <property type="match status" value="1"/>
</dbReference>
<organism evidence="2 3">
    <name type="scientific">Stappia taiwanensis</name>
    <dbReference type="NCBI Taxonomy" id="992267"/>
    <lineage>
        <taxon>Bacteria</taxon>
        <taxon>Pseudomonadati</taxon>
        <taxon>Pseudomonadota</taxon>
        <taxon>Alphaproteobacteria</taxon>
        <taxon>Hyphomicrobiales</taxon>
        <taxon>Stappiaceae</taxon>
        <taxon>Stappia</taxon>
    </lineage>
</organism>
<evidence type="ECO:0000313" key="2">
    <source>
        <dbReference type="EMBL" id="MBA4611993.1"/>
    </source>
</evidence>
<dbReference type="EMBL" id="JACEON010000008">
    <property type="protein sequence ID" value="MBA4611993.1"/>
    <property type="molecule type" value="Genomic_DNA"/>
</dbReference>
<protein>
    <recommendedName>
        <fullName evidence="4">Lipoprotein</fullName>
    </recommendedName>
</protein>
<comment type="caution">
    <text evidence="2">The sequence shown here is derived from an EMBL/GenBank/DDBJ whole genome shotgun (WGS) entry which is preliminary data.</text>
</comment>
<feature type="signal peptide" evidence="1">
    <location>
        <begin position="1"/>
        <end position="23"/>
    </location>
</feature>
<evidence type="ECO:0008006" key="4">
    <source>
        <dbReference type="Google" id="ProtNLM"/>
    </source>
</evidence>
<evidence type="ECO:0000256" key="1">
    <source>
        <dbReference type="SAM" id="SignalP"/>
    </source>
</evidence>
<sequence>MRQAAMVRLGSSMAVLSLTLALAACGGDGLSLGGDVSKTIVSGNAAGKGVVDVDPAIFAKEVPCPPLEVEAGNYLTANYARGKDNDPRGLRYQASLEKWARKCRREGGEVKMTLGVSGRVTPGPAWKGGEILLPIRVTYAPLSDEGGKSEVKMFTVPVTVGEGAPAEQWALVEQGLVIPQDRSIKVQIALTDKKRRR</sequence>
<dbReference type="RefSeq" id="WP_181760197.1">
    <property type="nucleotide sequence ID" value="NZ_BMCR01000003.1"/>
</dbReference>
<keyword evidence="1" id="KW-0732">Signal</keyword>
<proteinExistence type="predicted"/>
<feature type="chain" id="PRO_5032658787" description="Lipoprotein" evidence="1">
    <location>
        <begin position="24"/>
        <end position="197"/>
    </location>
</feature>
<name>A0A838XYP8_9HYPH</name>
<reference evidence="2 3" key="2">
    <citation type="submission" date="2020-08" db="EMBL/GenBank/DDBJ databases">
        <title>Stappia taiwanensis sp. nov., isolated from a coastal thermal spring.</title>
        <authorList>
            <person name="Kampfer P."/>
        </authorList>
    </citation>
    <scope>NUCLEOTIDE SEQUENCE [LARGE SCALE GENOMIC DNA]</scope>
    <source>
        <strain evidence="2 3">DSM 23284</strain>
    </source>
</reference>
<dbReference type="Proteomes" id="UP000559404">
    <property type="component" value="Unassembled WGS sequence"/>
</dbReference>
<gene>
    <name evidence="2" type="ORF">H1W37_10040</name>
</gene>
<reference evidence="2 3" key="1">
    <citation type="submission" date="2020-07" db="EMBL/GenBank/DDBJ databases">
        <authorList>
            <person name="Li M."/>
        </authorList>
    </citation>
    <scope>NUCLEOTIDE SEQUENCE [LARGE SCALE GENOMIC DNA]</scope>
    <source>
        <strain evidence="2 3">DSM 23284</strain>
    </source>
</reference>
<keyword evidence="3" id="KW-1185">Reference proteome</keyword>
<dbReference type="AlphaFoldDB" id="A0A838XYP8"/>